<feature type="region of interest" description="Disordered" evidence="1">
    <location>
        <begin position="680"/>
        <end position="712"/>
    </location>
</feature>
<proteinExistence type="predicted"/>
<feature type="compositionally biased region" description="Basic and acidic residues" evidence="1">
    <location>
        <begin position="680"/>
        <end position="691"/>
    </location>
</feature>
<feature type="region of interest" description="Disordered" evidence="1">
    <location>
        <begin position="776"/>
        <end position="832"/>
    </location>
</feature>
<evidence type="ECO:0000256" key="1">
    <source>
        <dbReference type="SAM" id="MobiDB-lite"/>
    </source>
</evidence>
<keyword evidence="3" id="KW-1185">Reference proteome</keyword>
<dbReference type="AlphaFoldDB" id="A0AAD8YKE7"/>
<reference evidence="2" key="1">
    <citation type="submission" date="2023-06" db="EMBL/GenBank/DDBJ databases">
        <title>Survivors Of The Sea: Transcriptome response of Skeletonema marinoi to long-term dormancy.</title>
        <authorList>
            <person name="Pinder M.I.M."/>
            <person name="Kourtchenko O."/>
            <person name="Robertson E.K."/>
            <person name="Larsson T."/>
            <person name="Maumus F."/>
            <person name="Osuna-Cruz C.M."/>
            <person name="Vancaester E."/>
            <person name="Stenow R."/>
            <person name="Vandepoele K."/>
            <person name="Ploug H."/>
            <person name="Bruchert V."/>
            <person name="Godhe A."/>
            <person name="Topel M."/>
        </authorList>
    </citation>
    <scope>NUCLEOTIDE SEQUENCE</scope>
    <source>
        <strain evidence="2">R05AC</strain>
    </source>
</reference>
<gene>
    <name evidence="2" type="ORF">QTG54_002064</name>
</gene>
<organism evidence="2 3">
    <name type="scientific">Skeletonema marinoi</name>
    <dbReference type="NCBI Taxonomy" id="267567"/>
    <lineage>
        <taxon>Eukaryota</taxon>
        <taxon>Sar</taxon>
        <taxon>Stramenopiles</taxon>
        <taxon>Ochrophyta</taxon>
        <taxon>Bacillariophyta</taxon>
        <taxon>Coscinodiscophyceae</taxon>
        <taxon>Thalassiosirophycidae</taxon>
        <taxon>Thalassiosirales</taxon>
        <taxon>Skeletonemataceae</taxon>
        <taxon>Skeletonema</taxon>
        <taxon>Skeletonema marinoi-dohrnii complex</taxon>
    </lineage>
</organism>
<comment type="caution">
    <text evidence="2">The sequence shown here is derived from an EMBL/GenBank/DDBJ whole genome shotgun (WGS) entry which is preliminary data.</text>
</comment>
<name>A0AAD8YKE7_9STRA</name>
<feature type="compositionally biased region" description="Acidic residues" evidence="1">
    <location>
        <begin position="792"/>
        <end position="818"/>
    </location>
</feature>
<evidence type="ECO:0000313" key="2">
    <source>
        <dbReference type="EMBL" id="KAK1746720.1"/>
    </source>
</evidence>
<feature type="compositionally biased region" description="Polar residues" evidence="1">
    <location>
        <begin position="822"/>
        <end position="832"/>
    </location>
</feature>
<protein>
    <submittedName>
        <fullName evidence="2">Uncharacterized protein</fullName>
    </submittedName>
</protein>
<dbReference type="Proteomes" id="UP001224775">
    <property type="component" value="Unassembled WGS sequence"/>
</dbReference>
<sequence>MSANIVKNVKRYWHIHVHMVLEGHVDMNALRAYGIPTSADANAGPFHAVANEHWEKMRTKLNETTRIRSLKQWANNNYPKGNPIDRIKLGVYDLATCADVIKRVGERQQLQRHLAGINPMPNREAPVPNNLPDACIPTTPGSTTDLNLYSDPDGTSEDAKIAREVLRCVNQWKRNLTDDREGTRIQARLILSILRKRSGLLVENGPYWDHFCSELRRINSDTSEYADNFTRGAYAAVFKDLAGMDVEPHHLLGFNPFRLFKSALEDILATKEGIVIDKIVKFIAAMSKTILSTVKNSEDLMTEVANLAAEKKISAYYTEKGVRVENGEDCFGGPNCKFCPHKILRCLLSDLHHDGVEGMEKKKEIPGKEPNDYSKKELESQGRVLKLICKFFHRIVTDLDKKYPKTDGSSHKCVPEDYEYESMDGSMSFLQIATVKALFQFLLSLDSHKQCMVGIDPETFKRFLNAFDLHHITASANVLVPTGDKNLIIQTRKTFEFSWMRNLVSDKTFRSIFRAVAFETLKVRPLEVQDHALWHFLYTYRDEPPLKPLFGMYWPFVEDDDRNLILKGDIDATMEKMGLSASDVKSACDSDGCCGVTLGNEFLEAVDRVKDLRAKRKHAKRAGGDTGEENEEDADMVDGNKSGEGVSTTAGSVAAGSEEDAVMADVDIVTAATVPVEKEEDVHMTEDDTKGEGVSSTTGSVAAEENDDEEDEYMQDVFGGDEGDEGDEEALIDNDEGAGIEGLSEKDLNYILEVIKHCEDIGFDVDTYEYHRPHPHWLPDGIPSDNEVGDDRVDDDEVDDDEGGDDNEVVDEEGDVNEGDGSNSARGYNQNDFGRTVYVSGRFGNERILPPYKNPKKKS</sequence>
<evidence type="ECO:0000313" key="3">
    <source>
        <dbReference type="Proteomes" id="UP001224775"/>
    </source>
</evidence>
<feature type="region of interest" description="Disordered" evidence="1">
    <location>
        <begin position="614"/>
        <end position="650"/>
    </location>
</feature>
<feature type="compositionally biased region" description="Acidic residues" evidence="1">
    <location>
        <begin position="626"/>
        <end position="636"/>
    </location>
</feature>
<accession>A0AAD8YKE7</accession>
<dbReference type="EMBL" id="JATAAI010000003">
    <property type="protein sequence ID" value="KAK1746720.1"/>
    <property type="molecule type" value="Genomic_DNA"/>
</dbReference>